<dbReference type="Proteomes" id="UP000009062">
    <property type="component" value="Chromosome"/>
</dbReference>
<evidence type="ECO:0000313" key="2">
    <source>
        <dbReference type="Proteomes" id="UP000009062"/>
    </source>
</evidence>
<dbReference type="HOGENOM" id="CLU_2930348_0_0_2"/>
<name>H6QCU2_PYROT</name>
<reference evidence="1 2" key="1">
    <citation type="journal article" date="2012" name="Stand. Genomic Sci.">
        <title>Complete genome sequence of Pyrobaculum oguniense.</title>
        <authorList>
            <person name="Bernick D.L."/>
            <person name="Karplus K."/>
            <person name="Lui L.M."/>
            <person name="Coker J.K."/>
            <person name="Murphy J.N."/>
            <person name="Chan P.P."/>
            <person name="Cozen A.E."/>
            <person name="Lowe T.M."/>
        </authorList>
    </citation>
    <scope>NUCLEOTIDE SEQUENCE [LARGE SCALE GENOMIC DNA]</scope>
    <source>
        <strain evidence="1 2">TE7</strain>
    </source>
</reference>
<keyword evidence="2" id="KW-1185">Reference proteome</keyword>
<dbReference type="AlphaFoldDB" id="H6QCU2"/>
<organism evidence="1 2">
    <name type="scientific">Pyrobaculum oguniense (strain DSM 13380 / JCM 10595 / TE7)</name>
    <dbReference type="NCBI Taxonomy" id="698757"/>
    <lineage>
        <taxon>Archaea</taxon>
        <taxon>Thermoproteota</taxon>
        <taxon>Thermoprotei</taxon>
        <taxon>Thermoproteales</taxon>
        <taxon>Thermoproteaceae</taxon>
        <taxon>Pyrobaculum</taxon>
    </lineage>
</organism>
<proteinExistence type="predicted"/>
<dbReference type="KEGG" id="pog:Pogu_2111"/>
<gene>
    <name evidence="1" type="ordered locus">Pogu_2111</name>
</gene>
<accession>H6QCU2</accession>
<protein>
    <submittedName>
        <fullName evidence="1">Uncharacterized protein</fullName>
    </submittedName>
</protein>
<sequence length="60" mass="6768">MEKVVGHILKVRNELYIYVPKGTRLYDVIMEAVKNNGGSARGLRVEIEVVSAAVRRVKLE</sequence>
<dbReference type="STRING" id="698757.Pogu_2111"/>
<evidence type="ECO:0000313" key="1">
    <source>
        <dbReference type="EMBL" id="AFA40138.1"/>
    </source>
</evidence>
<dbReference type="EMBL" id="CP003316">
    <property type="protein sequence ID" value="AFA40138.1"/>
    <property type="molecule type" value="Genomic_DNA"/>
</dbReference>